<dbReference type="InterPro" id="IPR023996">
    <property type="entry name" value="TonB-dep_OMP_SusC/RagA"/>
</dbReference>
<dbReference type="EMBL" id="FOLL01000018">
    <property type="protein sequence ID" value="SFC66436.1"/>
    <property type="molecule type" value="Genomic_DNA"/>
</dbReference>
<sequence length="1057" mass="117880">MQGGNRALKKMKSQKYNIVPRIRLYVMLLLHIAAGAEARTVYVTAEDSIGYRMTHGRATDEFGKPVRHVLIRFADQRSFVSLTDKDGRFSIRHPVDIKHLQATHPDFLSARIDLVPDTDSLQVVLRADNSKQGEVIALPLLYESDRRYVTGAVSQVHGSELLKTPAASLSSTLAGRLPGAMVSQSSQQPYADGVSLLVRGRSTINGNAPLIVLDGVPSPLLDLSMVNTEEIDRITVLKDAAETAFYGYQGSNGVILISTKKGLNAGTEISFSANQAVQEALAKPTLLPSWEYASLRNQATRNDGISTLPFTDEQIAQFKNPDANRDVFPDNNWYDEFLKDYASLSRYNVNIRSGTERVKYYLNAGYMQQGSLLKTIEQERYDPKYALERFSVRANVDVNVLDGLDAFLYQSIVIDRRNRPTVGLGGILSSIFALPATENGPLTPDGHVIATQFQDTPPYGQINMGGYRRETITDYHGTLGLNFDMDFITKGLSAKSYLAFETKYFGTISGTKDYPRYIRDGVVQTSDGRDSVVFVPYGTNVERPLSLSRNSFFGYFLNFNGMLNYERTFANDHRIEGVVNYFAQNYTTVTTGSAQDIIPYDRISLGGKVKYAFKSKYIAQFTAGYTSSDQFAPGRRTGFFPAISAAWIASEEDFLKPSADWLSFLKLRGSFGLTGNDQLPNPRFSYLDYITSTSGGPIAGLFIGSLTRENSIANPFVRWETQRQLNLGVDVGLFNSLSIRVDVFKQSQTDISTQNNLVPAMGGIPSDVFPYLNTGLIENRGVDAEIDFTKQVSRDFRVFVTGNVLFAKNKVFDIGELNRSSSGFYYPYRSTGFSIGQHFGYLIDYSNGNGYFNSQEEIAQSGLRYDGRQPRPGDFIYRDLNNDGVIDNRDEAPIGRPSIPELAYAGTVGFEFRNVDFYLQFQGIARASRYYSGVGVMEHGARGQYFPIHREAWTPERYANGEPIAYPALSTQSSSSLRINDFFIRNSDYLRLKTAELGYTIQRVFGKQNGANMRVFVNGQNLFTFHSPIFEGIDPEAGAFTTYPIYRTFNAGLGLQF</sequence>
<organism evidence="3 4">
    <name type="scientific">Parapedobacter composti</name>
    <dbReference type="NCBI Taxonomy" id="623281"/>
    <lineage>
        <taxon>Bacteria</taxon>
        <taxon>Pseudomonadati</taxon>
        <taxon>Bacteroidota</taxon>
        <taxon>Sphingobacteriia</taxon>
        <taxon>Sphingobacteriales</taxon>
        <taxon>Sphingobacteriaceae</taxon>
        <taxon>Parapedobacter</taxon>
    </lineage>
</organism>
<dbReference type="Pfam" id="PF07715">
    <property type="entry name" value="Plug"/>
    <property type="match status" value="1"/>
</dbReference>
<protein>
    <submittedName>
        <fullName evidence="3">TonB-linked outer membrane protein, SusC/RagA family</fullName>
    </submittedName>
</protein>
<evidence type="ECO:0000256" key="1">
    <source>
        <dbReference type="PROSITE-ProRule" id="PRU01360"/>
    </source>
</evidence>
<dbReference type="NCBIfam" id="TIGR04056">
    <property type="entry name" value="OMP_RagA_SusC"/>
    <property type="match status" value="1"/>
</dbReference>
<dbReference type="STRING" id="623281.SAMN05421747_1188"/>
<keyword evidence="1" id="KW-0812">Transmembrane</keyword>
<accession>A0A1I1L044</accession>
<dbReference type="AlphaFoldDB" id="A0A1I1L044"/>
<keyword evidence="4" id="KW-1185">Reference proteome</keyword>
<dbReference type="SUPFAM" id="SSF56935">
    <property type="entry name" value="Porins"/>
    <property type="match status" value="1"/>
</dbReference>
<keyword evidence="1" id="KW-0998">Cell outer membrane</keyword>
<dbReference type="NCBIfam" id="TIGR04057">
    <property type="entry name" value="SusC_RagA_signa"/>
    <property type="match status" value="1"/>
</dbReference>
<name>A0A1I1L044_9SPHI</name>
<dbReference type="OrthoDB" id="9768177at2"/>
<dbReference type="GO" id="GO:0009279">
    <property type="term" value="C:cell outer membrane"/>
    <property type="evidence" value="ECO:0007669"/>
    <property type="project" value="UniProtKB-SubCell"/>
</dbReference>
<keyword evidence="1" id="KW-1134">Transmembrane beta strand</keyword>
<evidence type="ECO:0000259" key="2">
    <source>
        <dbReference type="Pfam" id="PF07715"/>
    </source>
</evidence>
<proteinExistence type="inferred from homology"/>
<evidence type="ECO:0000313" key="3">
    <source>
        <dbReference type="EMBL" id="SFC66436.1"/>
    </source>
</evidence>
<feature type="domain" description="TonB-dependent receptor plug" evidence="2">
    <location>
        <begin position="147"/>
        <end position="254"/>
    </location>
</feature>
<keyword evidence="1" id="KW-0813">Transport</keyword>
<dbReference type="InterPro" id="IPR012910">
    <property type="entry name" value="Plug_dom"/>
</dbReference>
<dbReference type="InterPro" id="IPR023997">
    <property type="entry name" value="TonB-dep_OMP_SusC/RagA_CS"/>
</dbReference>
<comment type="similarity">
    <text evidence="1">Belongs to the TonB-dependent receptor family.</text>
</comment>
<dbReference type="InterPro" id="IPR037066">
    <property type="entry name" value="Plug_dom_sf"/>
</dbReference>
<dbReference type="Proteomes" id="UP000199577">
    <property type="component" value="Unassembled WGS sequence"/>
</dbReference>
<evidence type="ECO:0000313" key="4">
    <source>
        <dbReference type="Proteomes" id="UP000199577"/>
    </source>
</evidence>
<gene>
    <name evidence="3" type="ORF">SAMN05421747_1188</name>
</gene>
<dbReference type="Gene3D" id="2.170.130.10">
    <property type="entry name" value="TonB-dependent receptor, plug domain"/>
    <property type="match status" value="1"/>
</dbReference>
<keyword evidence="1" id="KW-0472">Membrane</keyword>
<dbReference type="InterPro" id="IPR008969">
    <property type="entry name" value="CarboxyPept-like_regulatory"/>
</dbReference>
<reference evidence="3 4" key="1">
    <citation type="submission" date="2016-10" db="EMBL/GenBank/DDBJ databases">
        <authorList>
            <person name="de Groot N.N."/>
        </authorList>
    </citation>
    <scope>NUCLEOTIDE SEQUENCE [LARGE SCALE GENOMIC DNA]</scope>
    <source>
        <strain evidence="3 4">DSM 22900</strain>
    </source>
</reference>
<comment type="subcellular location">
    <subcellularLocation>
        <location evidence="1">Cell outer membrane</location>
        <topology evidence="1">Multi-pass membrane protein</topology>
    </subcellularLocation>
</comment>
<dbReference type="InterPro" id="IPR039426">
    <property type="entry name" value="TonB-dep_rcpt-like"/>
</dbReference>
<dbReference type="SUPFAM" id="SSF49464">
    <property type="entry name" value="Carboxypeptidase regulatory domain-like"/>
    <property type="match status" value="1"/>
</dbReference>
<dbReference type="PROSITE" id="PS52016">
    <property type="entry name" value="TONB_DEPENDENT_REC_3"/>
    <property type="match status" value="1"/>
</dbReference>